<feature type="transmembrane region" description="Helical" evidence="1">
    <location>
        <begin position="316"/>
        <end position="335"/>
    </location>
</feature>
<dbReference type="EMBL" id="JBHLUU010000010">
    <property type="protein sequence ID" value="MFC0474053.1"/>
    <property type="molecule type" value="Genomic_DNA"/>
</dbReference>
<dbReference type="InterPro" id="IPR012443">
    <property type="entry name" value="DUF1646"/>
</dbReference>
<feature type="transmembrane region" description="Helical" evidence="1">
    <location>
        <begin position="132"/>
        <end position="149"/>
    </location>
</feature>
<feature type="transmembrane region" description="Helical" evidence="1">
    <location>
        <begin position="94"/>
        <end position="120"/>
    </location>
</feature>
<dbReference type="PIRSF" id="PIRSF019205">
    <property type="entry name" value="DUF1646"/>
    <property type="match status" value="1"/>
</dbReference>
<name>A0ABV6KL53_9BACI</name>
<feature type="transmembrane region" description="Helical" evidence="1">
    <location>
        <begin position="222"/>
        <end position="245"/>
    </location>
</feature>
<accession>A0ABV6KL53</accession>
<reference evidence="2 3" key="1">
    <citation type="submission" date="2024-09" db="EMBL/GenBank/DDBJ databases">
        <authorList>
            <person name="Sun Q."/>
            <person name="Mori K."/>
        </authorList>
    </citation>
    <scope>NUCLEOTIDE SEQUENCE [LARGE SCALE GENOMIC DNA]</scope>
    <source>
        <strain evidence="2 3">CGMCC 1.9126</strain>
    </source>
</reference>
<comment type="caution">
    <text evidence="2">The sequence shown here is derived from an EMBL/GenBank/DDBJ whole genome shotgun (WGS) entry which is preliminary data.</text>
</comment>
<organism evidence="2 3">
    <name type="scientific">Robertmurraya beringensis</name>
    <dbReference type="NCBI Taxonomy" id="641660"/>
    <lineage>
        <taxon>Bacteria</taxon>
        <taxon>Bacillati</taxon>
        <taxon>Bacillota</taxon>
        <taxon>Bacilli</taxon>
        <taxon>Bacillales</taxon>
        <taxon>Bacillaceae</taxon>
        <taxon>Robertmurraya</taxon>
    </lineage>
</organism>
<keyword evidence="3" id="KW-1185">Reference proteome</keyword>
<keyword evidence="1" id="KW-0472">Membrane</keyword>
<keyword evidence="1" id="KW-1133">Transmembrane helix</keyword>
<protein>
    <submittedName>
        <fullName evidence="2">DUF1646 family protein</fullName>
    </submittedName>
</protein>
<dbReference type="RefSeq" id="WP_160549020.1">
    <property type="nucleotide sequence ID" value="NZ_JBHLUU010000010.1"/>
</dbReference>
<keyword evidence="1" id="KW-0812">Transmembrane</keyword>
<sequence length="336" mass="36777">MVFWLLIVFLFVLLLPLKVKIVENNIELFIFIMGMITAISSGSWSRELFLKAASDPIGITIAVILASLLLKWFHRGIDRCINRLLRALSFKWCVALTVITLGLVSSIITAIIASLLLVAIVTSMRLDTKSTVRYVVLSCFSIGLGASLTPVGEPVATIAINKLGEDFFYLINLLGPIIIPLITLLGIVAAILVKKPKHEHQFREAHISNETYEEILYRGIKIYLFVMGLTLLGSGFKPVIDLYIIHLNTPLLYWINTVSAVLDNATLAAAEMSPQMGDQKVIAVLLGLLISGGMLIPGNIPNIIAANKLGITSKEWANVGVPIGLVILVIIFAFLF</sequence>
<feature type="transmembrane region" description="Helical" evidence="1">
    <location>
        <begin position="28"/>
        <end position="45"/>
    </location>
</feature>
<feature type="transmembrane region" description="Helical" evidence="1">
    <location>
        <begin position="282"/>
        <end position="304"/>
    </location>
</feature>
<evidence type="ECO:0000256" key="1">
    <source>
        <dbReference type="SAM" id="Phobius"/>
    </source>
</evidence>
<dbReference type="Pfam" id="PF07854">
    <property type="entry name" value="DUF1646"/>
    <property type="match status" value="1"/>
</dbReference>
<feature type="transmembrane region" description="Helical" evidence="1">
    <location>
        <begin position="169"/>
        <end position="193"/>
    </location>
</feature>
<proteinExistence type="predicted"/>
<gene>
    <name evidence="2" type="ORF">ACFFHF_01860</name>
</gene>
<evidence type="ECO:0000313" key="3">
    <source>
        <dbReference type="Proteomes" id="UP001589738"/>
    </source>
</evidence>
<evidence type="ECO:0000313" key="2">
    <source>
        <dbReference type="EMBL" id="MFC0474053.1"/>
    </source>
</evidence>
<dbReference type="Proteomes" id="UP001589738">
    <property type="component" value="Unassembled WGS sequence"/>
</dbReference>